<feature type="compositionally biased region" description="Low complexity" evidence="1">
    <location>
        <begin position="97"/>
        <end position="121"/>
    </location>
</feature>
<feature type="region of interest" description="Disordered" evidence="1">
    <location>
        <begin position="1"/>
        <end position="137"/>
    </location>
</feature>
<dbReference type="AlphaFoldDB" id="A0A1G9SMG0"/>
<evidence type="ECO:0000313" key="3">
    <source>
        <dbReference type="Proteomes" id="UP000199682"/>
    </source>
</evidence>
<reference evidence="3" key="1">
    <citation type="submission" date="2016-10" db="EMBL/GenBank/DDBJ databases">
        <authorList>
            <person name="Varghese N."/>
            <person name="Submissions S."/>
        </authorList>
    </citation>
    <scope>NUCLEOTIDE SEQUENCE [LARGE SCALE GENOMIC DNA]</scope>
    <source>
        <strain evidence="3">DSM 44796</strain>
    </source>
</reference>
<protein>
    <submittedName>
        <fullName evidence="2">Uncharacterized protein</fullName>
    </submittedName>
</protein>
<name>A0A1G9SMG0_9PSEU</name>
<organism evidence="2 3">
    <name type="scientific">Lentzea albidocapillata subsp. violacea</name>
    <dbReference type="NCBI Taxonomy" id="128104"/>
    <lineage>
        <taxon>Bacteria</taxon>
        <taxon>Bacillati</taxon>
        <taxon>Actinomycetota</taxon>
        <taxon>Actinomycetes</taxon>
        <taxon>Pseudonocardiales</taxon>
        <taxon>Pseudonocardiaceae</taxon>
        <taxon>Lentzea</taxon>
    </lineage>
</organism>
<dbReference type="Proteomes" id="UP000199682">
    <property type="component" value="Unassembled WGS sequence"/>
</dbReference>
<dbReference type="EMBL" id="FNET01000020">
    <property type="protein sequence ID" value="SDM36646.1"/>
    <property type="molecule type" value="Genomic_DNA"/>
</dbReference>
<evidence type="ECO:0000256" key="1">
    <source>
        <dbReference type="SAM" id="MobiDB-lite"/>
    </source>
</evidence>
<sequence length="242" mass="26018">MPGGRPARCRVDAQRGAGRTRVWLPVRGTARPGPPPKRHRGKRPWEARRGRRHVPGETLGTPPAEAPQRPARHRRNTGASLVEGTAGPKARPRRDAGQAADAETASAAARTCRRTPPMRTCRPQKPPARPSRGEPRHVAARLPTLGLPAPEAKPRALPALGQPALGQPARALPALAQPYPTRLFGGSGKKPLVRRTYSAYPGRRDTMSFSSNGLPVPFRSSHVMITGPMIVSAASHECNANR</sequence>
<gene>
    <name evidence="2" type="ORF">SAMN04488074_120109</name>
</gene>
<evidence type="ECO:0000313" key="2">
    <source>
        <dbReference type="EMBL" id="SDM36646.1"/>
    </source>
</evidence>
<accession>A0A1G9SMG0</accession>
<proteinExistence type="predicted"/>